<evidence type="ECO:0000313" key="2">
    <source>
        <dbReference type="EMBL" id="MFD1765970.1"/>
    </source>
</evidence>
<dbReference type="InterPro" id="IPR025597">
    <property type="entry name" value="DUF4345"/>
</dbReference>
<reference evidence="3" key="1">
    <citation type="journal article" date="2019" name="Int. J. Syst. Evol. Microbiol.">
        <title>The Global Catalogue of Microorganisms (GCM) 10K type strain sequencing project: providing services to taxonomists for standard genome sequencing and annotation.</title>
        <authorList>
            <consortium name="The Broad Institute Genomics Platform"/>
            <consortium name="The Broad Institute Genome Sequencing Center for Infectious Disease"/>
            <person name="Wu L."/>
            <person name="Ma J."/>
        </authorList>
    </citation>
    <scope>NUCLEOTIDE SEQUENCE [LARGE SCALE GENOMIC DNA]</scope>
    <source>
        <strain evidence="3">CGMCC 1.12449</strain>
    </source>
</reference>
<feature type="transmembrane region" description="Helical" evidence="1">
    <location>
        <begin position="47"/>
        <end position="66"/>
    </location>
</feature>
<feature type="transmembrane region" description="Helical" evidence="1">
    <location>
        <begin position="100"/>
        <end position="120"/>
    </location>
</feature>
<feature type="transmembrane region" description="Helical" evidence="1">
    <location>
        <begin position="73"/>
        <end position="94"/>
    </location>
</feature>
<protein>
    <submittedName>
        <fullName evidence="2">DUF4345 family protein</fullName>
    </submittedName>
</protein>
<dbReference type="Pfam" id="PF14248">
    <property type="entry name" value="DUF4345"/>
    <property type="match status" value="1"/>
</dbReference>
<comment type="caution">
    <text evidence="2">The sequence shown here is derived from an EMBL/GenBank/DDBJ whole genome shotgun (WGS) entry which is preliminary data.</text>
</comment>
<dbReference type="EMBL" id="JBHUEL010000003">
    <property type="protein sequence ID" value="MFD1765970.1"/>
    <property type="molecule type" value="Genomic_DNA"/>
</dbReference>
<proteinExistence type="predicted"/>
<dbReference type="RefSeq" id="WP_374612382.1">
    <property type="nucleotide sequence ID" value="NZ_JBHUEL010000003.1"/>
</dbReference>
<name>A0ABW4MCA9_9SPHN</name>
<keyword evidence="3" id="KW-1185">Reference proteome</keyword>
<dbReference type="Proteomes" id="UP001597215">
    <property type="component" value="Unassembled WGS sequence"/>
</dbReference>
<organism evidence="2 3">
    <name type="scientific">Sphingorhabdus buctiana</name>
    <dbReference type="NCBI Taxonomy" id="1508805"/>
    <lineage>
        <taxon>Bacteria</taxon>
        <taxon>Pseudomonadati</taxon>
        <taxon>Pseudomonadota</taxon>
        <taxon>Alphaproteobacteria</taxon>
        <taxon>Sphingomonadales</taxon>
        <taxon>Sphingomonadaceae</taxon>
        <taxon>Sphingorhabdus</taxon>
    </lineage>
</organism>
<gene>
    <name evidence="2" type="ORF">ACFSAG_03835</name>
</gene>
<accession>A0ABW4MCA9</accession>
<evidence type="ECO:0000313" key="3">
    <source>
        <dbReference type="Proteomes" id="UP001597215"/>
    </source>
</evidence>
<evidence type="ECO:0000256" key="1">
    <source>
        <dbReference type="SAM" id="Phobius"/>
    </source>
</evidence>
<sequence>MNLVLRILVGLWGLGFGLLAVQGIIDPKVFTTQFGIEAPGASINSVRSDFGAFFLVSAVGALWGAWKPEKANLLYVPAALFGTALVGRLIGLGLGDPASAANNQAMIIEGVSTMLMLFTARRLKTA</sequence>
<keyword evidence="1" id="KW-1133">Transmembrane helix</keyword>
<keyword evidence="1" id="KW-0472">Membrane</keyword>
<keyword evidence="1" id="KW-0812">Transmembrane</keyword>